<reference evidence="9 10" key="1">
    <citation type="submission" date="2017-03" db="EMBL/GenBank/DDBJ databases">
        <authorList>
            <person name="Afonso C.L."/>
            <person name="Miller P.J."/>
            <person name="Scott M.A."/>
            <person name="Spackman E."/>
            <person name="Goraichik I."/>
            <person name="Dimitrov K.M."/>
            <person name="Suarez D.L."/>
            <person name="Swayne D.E."/>
        </authorList>
    </citation>
    <scope>NUCLEOTIDE SEQUENCE [LARGE SCALE GENOMIC DNA]</scope>
    <source>
        <strain evidence="9 10">Mu101</strain>
    </source>
</reference>
<dbReference type="GO" id="GO:0005886">
    <property type="term" value="C:plasma membrane"/>
    <property type="evidence" value="ECO:0007669"/>
    <property type="project" value="UniProtKB-SubCell"/>
</dbReference>
<feature type="transmembrane region" description="Helical" evidence="8">
    <location>
        <begin position="427"/>
        <end position="449"/>
    </location>
</feature>
<comment type="subcellular location">
    <subcellularLocation>
        <location evidence="1">Cell membrane</location>
        <topology evidence="1">Multi-pass membrane protein</topology>
    </subcellularLocation>
</comment>
<feature type="transmembrane region" description="Helical" evidence="8">
    <location>
        <begin position="26"/>
        <end position="47"/>
    </location>
</feature>
<dbReference type="PANTHER" id="PTHR32024">
    <property type="entry name" value="TRK SYSTEM POTASSIUM UPTAKE PROTEIN TRKG-RELATED"/>
    <property type="match status" value="1"/>
</dbReference>
<dbReference type="Pfam" id="PF02386">
    <property type="entry name" value="TrkH"/>
    <property type="match status" value="1"/>
</dbReference>
<sequence length="466" mass="49279">MSCLPGTLNRCDGATFRQVHSSHRAAIVRVIAGYTAALVTGTTLLMTPAATVADGGISLLKALFTATSALSVTGLVVLDTGQDFTLFGQIVIVCLVQAGGLGVLLLTALLTALLALLLAGKAGLRLRQSVASETKSDAIGGVKPLVLRITALTVGTELVVASVLFCRFFFHYDEPVTAALWDAIFHAISAFNNAGFGLRQDNLVDYVADPFICGPIGLAVILGGLGYPVLIELVRRYRTPLKWGLTTRIIVVLTPVLLIGGTVFIAAIEWNNAATMGHFDVWGKVQAAALQSTITRTAGFNSIDISQMHTATWFGMDFLMFIVGGPAGTAGGVKITTMAVLAATTWTEVSGGRSVTLFGRRICRYVHRQATTVIVLALGWVLLATMVILLCDPRFGLSRVLFEVISVFGTVGLSTGITADLSAPSQIVLILTMALGRLGPVTVASGLALRERPIRYELPKERPLIG</sequence>
<dbReference type="AlphaFoldDB" id="A0A2H1JLJ4"/>
<dbReference type="PANTHER" id="PTHR32024:SF1">
    <property type="entry name" value="KTR SYSTEM POTASSIUM UPTAKE PROTEIN B"/>
    <property type="match status" value="1"/>
</dbReference>
<evidence type="ECO:0000256" key="8">
    <source>
        <dbReference type="SAM" id="Phobius"/>
    </source>
</evidence>
<dbReference type="InterPro" id="IPR003445">
    <property type="entry name" value="Cat_transpt"/>
</dbReference>
<evidence type="ECO:0000256" key="1">
    <source>
        <dbReference type="ARBA" id="ARBA00004651"/>
    </source>
</evidence>
<name>A0A2H1JLJ4_BRELN</name>
<evidence type="ECO:0000313" key="9">
    <source>
        <dbReference type="EMBL" id="SMX87972.1"/>
    </source>
</evidence>
<organism evidence="9 10">
    <name type="scientific">Brevibacterium linens</name>
    <dbReference type="NCBI Taxonomy" id="1703"/>
    <lineage>
        <taxon>Bacteria</taxon>
        <taxon>Bacillati</taxon>
        <taxon>Actinomycetota</taxon>
        <taxon>Actinomycetes</taxon>
        <taxon>Micrococcales</taxon>
        <taxon>Brevibacteriaceae</taxon>
        <taxon>Brevibacterium</taxon>
    </lineage>
</organism>
<keyword evidence="2" id="KW-0813">Transport</keyword>
<proteinExistence type="predicted"/>
<dbReference type="Proteomes" id="UP000234498">
    <property type="component" value="Unassembled WGS sequence"/>
</dbReference>
<dbReference type="GO" id="GO:0008324">
    <property type="term" value="F:monoatomic cation transmembrane transporter activity"/>
    <property type="evidence" value="ECO:0007669"/>
    <property type="project" value="InterPro"/>
</dbReference>
<feature type="transmembrane region" description="Helical" evidence="8">
    <location>
        <begin position="176"/>
        <end position="194"/>
    </location>
</feature>
<evidence type="ECO:0000256" key="7">
    <source>
        <dbReference type="ARBA" id="ARBA00023136"/>
    </source>
</evidence>
<feature type="transmembrane region" description="Helical" evidence="8">
    <location>
        <begin position="396"/>
        <end position="415"/>
    </location>
</feature>
<dbReference type="GO" id="GO:0030001">
    <property type="term" value="P:metal ion transport"/>
    <property type="evidence" value="ECO:0007669"/>
    <property type="project" value="UniProtKB-ARBA"/>
</dbReference>
<keyword evidence="4 8" id="KW-0812">Transmembrane</keyword>
<feature type="transmembrane region" description="Helical" evidence="8">
    <location>
        <begin position="370"/>
        <end position="390"/>
    </location>
</feature>
<keyword evidence="3" id="KW-1003">Cell membrane</keyword>
<feature type="transmembrane region" description="Helical" evidence="8">
    <location>
        <begin position="59"/>
        <end position="78"/>
    </location>
</feature>
<keyword evidence="7 8" id="KW-0472">Membrane</keyword>
<feature type="transmembrane region" description="Helical" evidence="8">
    <location>
        <begin position="206"/>
        <end position="229"/>
    </location>
</feature>
<accession>A0A2H1JLJ4</accession>
<evidence type="ECO:0000256" key="5">
    <source>
        <dbReference type="ARBA" id="ARBA00022989"/>
    </source>
</evidence>
<evidence type="ECO:0000256" key="6">
    <source>
        <dbReference type="ARBA" id="ARBA00023065"/>
    </source>
</evidence>
<evidence type="ECO:0000256" key="2">
    <source>
        <dbReference type="ARBA" id="ARBA00022448"/>
    </source>
</evidence>
<feature type="transmembrane region" description="Helical" evidence="8">
    <location>
        <begin position="249"/>
        <end position="268"/>
    </location>
</feature>
<protein>
    <submittedName>
        <fullName evidence="9">Trk-type K+ transport system, membrane component</fullName>
    </submittedName>
</protein>
<feature type="transmembrane region" description="Helical" evidence="8">
    <location>
        <begin position="145"/>
        <end position="170"/>
    </location>
</feature>
<keyword evidence="5 8" id="KW-1133">Transmembrane helix</keyword>
<feature type="transmembrane region" description="Helical" evidence="8">
    <location>
        <begin position="90"/>
        <end position="119"/>
    </location>
</feature>
<evidence type="ECO:0000313" key="10">
    <source>
        <dbReference type="Proteomes" id="UP000234498"/>
    </source>
</evidence>
<keyword evidence="6" id="KW-0406">Ion transport</keyword>
<dbReference type="EMBL" id="FXZA01000015">
    <property type="protein sequence ID" value="SMX87972.1"/>
    <property type="molecule type" value="Genomic_DNA"/>
</dbReference>
<gene>
    <name evidence="9" type="ORF">BLIN101_02412</name>
</gene>
<evidence type="ECO:0000256" key="3">
    <source>
        <dbReference type="ARBA" id="ARBA00022475"/>
    </source>
</evidence>
<evidence type="ECO:0000256" key="4">
    <source>
        <dbReference type="ARBA" id="ARBA00022692"/>
    </source>
</evidence>